<gene>
    <name evidence="1" type="ORF">Tpal_469</name>
</gene>
<dbReference type="RefSeq" id="WP_087030791.1">
    <property type="nucleotide sequence ID" value="NZ_FJNE01000001.1"/>
</dbReference>
<evidence type="ECO:0000313" key="1">
    <source>
        <dbReference type="EMBL" id="CZQ83636.1"/>
    </source>
</evidence>
<sequence length="48" mass="5481">MENGILNQEKYQKLVIETENGEKIAEVTAEEATPAEGYIIRLIPQYEN</sequence>
<protein>
    <submittedName>
        <fullName evidence="1">Uncharacterized protein</fullName>
    </submittedName>
</protein>
<evidence type="ECO:0000313" key="2">
    <source>
        <dbReference type="Proteomes" id="UP000242754"/>
    </source>
</evidence>
<organism evidence="1 2">
    <name type="scientific">Trichococcus palustris</name>
    <dbReference type="NCBI Taxonomy" id="140314"/>
    <lineage>
        <taxon>Bacteria</taxon>
        <taxon>Bacillati</taxon>
        <taxon>Bacillota</taxon>
        <taxon>Bacilli</taxon>
        <taxon>Lactobacillales</taxon>
        <taxon>Carnobacteriaceae</taxon>
        <taxon>Trichococcus</taxon>
    </lineage>
</organism>
<proteinExistence type="predicted"/>
<name>A0A143YA26_9LACT</name>
<keyword evidence="2" id="KW-1185">Reference proteome</keyword>
<accession>A0A143YA26</accession>
<reference evidence="1 2" key="1">
    <citation type="submission" date="2016-02" db="EMBL/GenBank/DDBJ databases">
        <authorList>
            <person name="Wen L."/>
            <person name="He K."/>
            <person name="Yang H."/>
        </authorList>
    </citation>
    <scope>NUCLEOTIDE SEQUENCE [LARGE SCALE GENOMIC DNA]</scope>
    <source>
        <strain evidence="1">Trichococcus palustris</strain>
    </source>
</reference>
<dbReference type="STRING" id="140314.SAMN04488076_103179"/>
<dbReference type="EMBL" id="FJNE01000001">
    <property type="protein sequence ID" value="CZQ83636.1"/>
    <property type="molecule type" value="Genomic_DNA"/>
</dbReference>
<dbReference type="Proteomes" id="UP000242754">
    <property type="component" value="Unassembled WGS sequence"/>
</dbReference>
<dbReference type="AlphaFoldDB" id="A0A143YA26"/>